<dbReference type="AlphaFoldDB" id="A0A2R6P267"/>
<evidence type="ECO:0000313" key="2">
    <source>
        <dbReference type="EMBL" id="PSR83550.1"/>
    </source>
</evidence>
<protein>
    <submittedName>
        <fullName evidence="2">Uncharacterized protein</fullName>
    </submittedName>
</protein>
<accession>A0A2R6P267</accession>
<comment type="caution">
    <text evidence="2">The sequence shown here is derived from an EMBL/GenBank/DDBJ whole genome shotgun (WGS) entry which is preliminary data.</text>
</comment>
<keyword evidence="3" id="KW-1185">Reference proteome</keyword>
<gene>
    <name evidence="2" type="ORF">PHLCEN_2v5704</name>
</gene>
<evidence type="ECO:0000313" key="3">
    <source>
        <dbReference type="Proteomes" id="UP000186601"/>
    </source>
</evidence>
<proteinExistence type="predicted"/>
<organism evidence="2 3">
    <name type="scientific">Hermanssonia centrifuga</name>
    <dbReference type="NCBI Taxonomy" id="98765"/>
    <lineage>
        <taxon>Eukaryota</taxon>
        <taxon>Fungi</taxon>
        <taxon>Dikarya</taxon>
        <taxon>Basidiomycota</taxon>
        <taxon>Agaricomycotina</taxon>
        <taxon>Agaricomycetes</taxon>
        <taxon>Polyporales</taxon>
        <taxon>Meruliaceae</taxon>
        <taxon>Hermanssonia</taxon>
    </lineage>
</organism>
<name>A0A2R6P267_9APHY</name>
<dbReference type="EMBL" id="MLYV02000557">
    <property type="protein sequence ID" value="PSR83550.1"/>
    <property type="molecule type" value="Genomic_DNA"/>
</dbReference>
<dbReference type="Proteomes" id="UP000186601">
    <property type="component" value="Unassembled WGS sequence"/>
</dbReference>
<evidence type="ECO:0000256" key="1">
    <source>
        <dbReference type="SAM" id="MobiDB-lite"/>
    </source>
</evidence>
<reference evidence="2 3" key="1">
    <citation type="submission" date="2018-02" db="EMBL/GenBank/DDBJ databases">
        <title>Genome sequence of the basidiomycete white-rot fungus Phlebia centrifuga.</title>
        <authorList>
            <person name="Granchi Z."/>
            <person name="Peng M."/>
            <person name="de Vries R.P."/>
            <person name="Hilden K."/>
            <person name="Makela M.R."/>
            <person name="Grigoriev I."/>
            <person name="Riley R."/>
        </authorList>
    </citation>
    <scope>NUCLEOTIDE SEQUENCE [LARGE SCALE GENOMIC DNA]</scope>
    <source>
        <strain evidence="2 3">FBCC195</strain>
    </source>
</reference>
<feature type="region of interest" description="Disordered" evidence="1">
    <location>
        <begin position="54"/>
        <end position="85"/>
    </location>
</feature>
<sequence>MGTKHQQFEVCTYWEIGQWSESVRPPRTTHHAAIQTENNMMKVQNGLIEQTLRETNGGKPECGVDEEKRATSTNGDPSSLAVGSGSSNSCNLILLYACGPRYMQMHSVDSDPSTIFKIKSSKCHVGKIQSGEIVANAKRLRYRRSARRRGSYHHFPVGWRAGPLQTFDNESVGGL</sequence>